<keyword evidence="2" id="KW-1133">Transmembrane helix</keyword>
<feature type="compositionally biased region" description="Polar residues" evidence="1">
    <location>
        <begin position="1"/>
        <end position="10"/>
    </location>
</feature>
<organism evidence="3 4">
    <name type="scientific">Clathrus columnatus</name>
    <dbReference type="NCBI Taxonomy" id="1419009"/>
    <lineage>
        <taxon>Eukaryota</taxon>
        <taxon>Fungi</taxon>
        <taxon>Dikarya</taxon>
        <taxon>Basidiomycota</taxon>
        <taxon>Agaricomycotina</taxon>
        <taxon>Agaricomycetes</taxon>
        <taxon>Phallomycetidae</taxon>
        <taxon>Phallales</taxon>
        <taxon>Clathraceae</taxon>
        <taxon>Clathrus</taxon>
    </lineage>
</organism>
<gene>
    <name evidence="3" type="ORF">Clacol_008283</name>
</gene>
<keyword evidence="2" id="KW-0812">Transmembrane</keyword>
<keyword evidence="4" id="KW-1185">Reference proteome</keyword>
<name>A0AAV5AHA3_9AGAM</name>
<evidence type="ECO:0000256" key="2">
    <source>
        <dbReference type="SAM" id="Phobius"/>
    </source>
</evidence>
<feature type="transmembrane region" description="Helical" evidence="2">
    <location>
        <begin position="216"/>
        <end position="239"/>
    </location>
</feature>
<dbReference type="PANTHER" id="PTHR38646:SF1">
    <property type="entry name" value="DUF202 DOMAIN-CONTAINING PROTEIN"/>
    <property type="match status" value="1"/>
</dbReference>
<sequence>MANRGNNGTRRINAESDPPSTPTPTGVVYLEASMTPAPPSASPLSPSPQFNYAPLNYLGEYHRRKLAFPLEPWFHDKCSGIETTNIFHSFLIILSVRMSDKLSPENQIHNHQCGTHVYHGHRAQSFYITSGNDPELVEIRARQRTFDGAAYRTAMGNLSYAIVILKLFDARFYRTYLRSQRSKHDFADIHQPTPVPGAPASVANQNKALGRAFKTAGWSVITIFAVVIAVEIALLLLILEI</sequence>
<evidence type="ECO:0000256" key="1">
    <source>
        <dbReference type="SAM" id="MobiDB-lite"/>
    </source>
</evidence>
<dbReference type="PANTHER" id="PTHR38646">
    <property type="entry name" value="YALI0F00814P"/>
    <property type="match status" value="1"/>
</dbReference>
<comment type="caution">
    <text evidence="3">The sequence shown here is derived from an EMBL/GenBank/DDBJ whole genome shotgun (WGS) entry which is preliminary data.</text>
</comment>
<dbReference type="EMBL" id="BPWL01000009">
    <property type="protein sequence ID" value="GJJ14026.1"/>
    <property type="molecule type" value="Genomic_DNA"/>
</dbReference>
<evidence type="ECO:0000313" key="3">
    <source>
        <dbReference type="EMBL" id="GJJ14026.1"/>
    </source>
</evidence>
<accession>A0AAV5AHA3</accession>
<feature type="region of interest" description="Disordered" evidence="1">
    <location>
        <begin position="1"/>
        <end position="27"/>
    </location>
</feature>
<proteinExistence type="predicted"/>
<reference evidence="3" key="1">
    <citation type="submission" date="2021-10" db="EMBL/GenBank/DDBJ databases">
        <title>De novo Genome Assembly of Clathrus columnatus (Basidiomycota, Fungi) Using Illumina and Nanopore Sequence Data.</title>
        <authorList>
            <person name="Ogiso-Tanaka E."/>
            <person name="Itagaki H."/>
            <person name="Hosoya T."/>
            <person name="Hosaka K."/>
        </authorList>
    </citation>
    <scope>NUCLEOTIDE SEQUENCE</scope>
    <source>
        <strain evidence="3">MO-923</strain>
    </source>
</reference>
<dbReference type="Proteomes" id="UP001050691">
    <property type="component" value="Unassembled WGS sequence"/>
</dbReference>
<protein>
    <submittedName>
        <fullName evidence="3">Uncharacterized protein</fullName>
    </submittedName>
</protein>
<keyword evidence="2" id="KW-0472">Membrane</keyword>
<evidence type="ECO:0000313" key="4">
    <source>
        <dbReference type="Proteomes" id="UP001050691"/>
    </source>
</evidence>
<dbReference type="AlphaFoldDB" id="A0AAV5AHA3"/>